<evidence type="ECO:0000256" key="3">
    <source>
        <dbReference type="ARBA" id="ARBA00023163"/>
    </source>
</evidence>
<organism evidence="5 6">
    <name type="scientific">Vagococcus entomophilus</name>
    <dbReference type="NCBI Taxonomy" id="1160095"/>
    <lineage>
        <taxon>Bacteria</taxon>
        <taxon>Bacillati</taxon>
        <taxon>Bacillota</taxon>
        <taxon>Bacilli</taxon>
        <taxon>Lactobacillales</taxon>
        <taxon>Enterococcaceae</taxon>
        <taxon>Vagococcus</taxon>
    </lineage>
</organism>
<dbReference type="InterPro" id="IPR014710">
    <property type="entry name" value="RmlC-like_jellyroll"/>
</dbReference>
<protein>
    <submittedName>
        <fullName evidence="5">Crp/Fnr family transcriptional regulator</fullName>
    </submittedName>
</protein>
<comment type="caution">
    <text evidence="5">The sequence shown here is derived from an EMBL/GenBank/DDBJ whole genome shotgun (WGS) entry which is preliminary data.</text>
</comment>
<evidence type="ECO:0000256" key="1">
    <source>
        <dbReference type="ARBA" id="ARBA00023015"/>
    </source>
</evidence>
<dbReference type="SUPFAM" id="SSF46785">
    <property type="entry name" value="Winged helix' DNA-binding domain"/>
    <property type="match status" value="1"/>
</dbReference>
<dbReference type="PROSITE" id="PS00042">
    <property type="entry name" value="HTH_CRP_1"/>
    <property type="match status" value="1"/>
</dbReference>
<dbReference type="AlphaFoldDB" id="A0A430AHL5"/>
<dbReference type="InterPro" id="IPR012318">
    <property type="entry name" value="HTH_CRP"/>
</dbReference>
<evidence type="ECO:0000313" key="5">
    <source>
        <dbReference type="EMBL" id="RSU07363.1"/>
    </source>
</evidence>
<dbReference type="GO" id="GO:0003700">
    <property type="term" value="F:DNA-binding transcription factor activity"/>
    <property type="evidence" value="ECO:0007669"/>
    <property type="project" value="InterPro"/>
</dbReference>
<dbReference type="OrthoDB" id="9810708at2"/>
<dbReference type="PROSITE" id="PS51063">
    <property type="entry name" value="HTH_CRP_2"/>
    <property type="match status" value="1"/>
</dbReference>
<keyword evidence="3" id="KW-0804">Transcription</keyword>
<dbReference type="Pfam" id="PF13545">
    <property type="entry name" value="HTH_Crp_2"/>
    <property type="match status" value="1"/>
</dbReference>
<dbReference type="GO" id="GO:0003677">
    <property type="term" value="F:DNA binding"/>
    <property type="evidence" value="ECO:0007669"/>
    <property type="project" value="UniProtKB-KW"/>
</dbReference>
<dbReference type="InterPro" id="IPR036388">
    <property type="entry name" value="WH-like_DNA-bd_sf"/>
</dbReference>
<dbReference type="Proteomes" id="UP000288669">
    <property type="component" value="Unassembled WGS sequence"/>
</dbReference>
<evidence type="ECO:0000259" key="4">
    <source>
        <dbReference type="PROSITE" id="PS51063"/>
    </source>
</evidence>
<dbReference type="EMBL" id="NGJZ01000002">
    <property type="protein sequence ID" value="RSU07363.1"/>
    <property type="molecule type" value="Genomic_DNA"/>
</dbReference>
<dbReference type="InterPro" id="IPR018335">
    <property type="entry name" value="Tscrpt_reg_HTH_Crp-type_CS"/>
</dbReference>
<evidence type="ECO:0000256" key="2">
    <source>
        <dbReference type="ARBA" id="ARBA00023125"/>
    </source>
</evidence>
<dbReference type="InterPro" id="IPR018490">
    <property type="entry name" value="cNMP-bd_dom_sf"/>
</dbReference>
<sequence length="219" mass="25730">MDRSILKKYLEEHSFPIIVKERKKYLTYEGLQDRHAYILKSGIIKTSVISKDGREFNLEYINSLEIVSLLKDEYSQFIDAPFNIRVESQTAELYQIDRVQFWRDINNNLDLQAYVKDYYRLRLMRSMKKMQQMLMNGKFGAVCAQLYELYELFGVEAGDGMYLIDFMVTNEEIAHFCGIASASSVNRMMQQLKDLGAIEICNRRILIKNLAIIKENIIF</sequence>
<keyword evidence="2" id="KW-0238">DNA-binding</keyword>
<dbReference type="InterPro" id="IPR036390">
    <property type="entry name" value="WH_DNA-bd_sf"/>
</dbReference>
<dbReference type="SUPFAM" id="SSF51206">
    <property type="entry name" value="cAMP-binding domain-like"/>
    <property type="match status" value="1"/>
</dbReference>
<evidence type="ECO:0000313" key="6">
    <source>
        <dbReference type="Proteomes" id="UP000288669"/>
    </source>
</evidence>
<name>A0A430AHL5_9ENTE</name>
<accession>A0A430AHL5</accession>
<reference evidence="5 6" key="1">
    <citation type="submission" date="2017-05" db="EMBL/GenBank/DDBJ databases">
        <title>Vagococcus spp. assemblies.</title>
        <authorList>
            <person name="Gulvik C.A."/>
        </authorList>
    </citation>
    <scope>NUCLEOTIDE SEQUENCE [LARGE SCALE GENOMIC DNA]</scope>
    <source>
        <strain evidence="5 6">DSM 24756</strain>
    </source>
</reference>
<feature type="domain" description="HTH crp-type" evidence="4">
    <location>
        <begin position="136"/>
        <end position="211"/>
    </location>
</feature>
<dbReference type="Gene3D" id="2.60.120.10">
    <property type="entry name" value="Jelly Rolls"/>
    <property type="match status" value="1"/>
</dbReference>
<dbReference type="RefSeq" id="WP_126825400.1">
    <property type="nucleotide sequence ID" value="NZ_JBHLWU010000002.1"/>
</dbReference>
<keyword evidence="1" id="KW-0805">Transcription regulation</keyword>
<keyword evidence="6" id="KW-1185">Reference proteome</keyword>
<dbReference type="Gene3D" id="1.10.10.10">
    <property type="entry name" value="Winged helix-like DNA-binding domain superfamily/Winged helix DNA-binding domain"/>
    <property type="match status" value="1"/>
</dbReference>
<gene>
    <name evidence="5" type="ORF">CBF30_08930</name>
</gene>
<proteinExistence type="predicted"/>